<keyword evidence="3" id="KW-1185">Reference proteome</keyword>
<gene>
    <name evidence="2" type="ORF">NDU88_004451</name>
</gene>
<feature type="region of interest" description="Disordered" evidence="1">
    <location>
        <begin position="1"/>
        <end position="98"/>
    </location>
</feature>
<reference evidence="2" key="1">
    <citation type="journal article" date="2022" name="bioRxiv">
        <title>Sequencing and chromosome-scale assembly of the giantPleurodeles waltlgenome.</title>
        <authorList>
            <person name="Brown T."/>
            <person name="Elewa A."/>
            <person name="Iarovenko S."/>
            <person name="Subramanian E."/>
            <person name="Araus A.J."/>
            <person name="Petzold A."/>
            <person name="Susuki M."/>
            <person name="Suzuki K.-i.T."/>
            <person name="Hayashi T."/>
            <person name="Toyoda A."/>
            <person name="Oliveira C."/>
            <person name="Osipova E."/>
            <person name="Leigh N.D."/>
            <person name="Simon A."/>
            <person name="Yun M.H."/>
        </authorList>
    </citation>
    <scope>NUCLEOTIDE SEQUENCE</scope>
    <source>
        <strain evidence="2">20211129_DDA</strain>
        <tissue evidence="2">Liver</tissue>
    </source>
</reference>
<accession>A0AAV7M9Y8</accession>
<evidence type="ECO:0000313" key="2">
    <source>
        <dbReference type="EMBL" id="KAJ1099349.1"/>
    </source>
</evidence>
<comment type="caution">
    <text evidence="2">The sequence shown here is derived from an EMBL/GenBank/DDBJ whole genome shotgun (WGS) entry which is preliminary data.</text>
</comment>
<dbReference type="AlphaFoldDB" id="A0AAV7M9Y8"/>
<sequence length="174" mass="17561">MSPPTSAASSGQQRPGPHLGSRDRLDPVAVSPAAESGAPGPSAVHALGPRPGALPQPGRRLGHHAIPSGSAEAGQARLVCGPGRLSSLQTEGASGPELPLLTLETSRGTIPPPPGRPNTRAPGFHSPPGLGRATLLFASRIDLGVRKTARPLDSSPRQVPCAAHTVIVPGWGSV</sequence>
<dbReference type="Proteomes" id="UP001066276">
    <property type="component" value="Chromosome 10"/>
</dbReference>
<name>A0AAV7M9Y8_PLEWA</name>
<dbReference type="EMBL" id="JANPWB010000014">
    <property type="protein sequence ID" value="KAJ1099349.1"/>
    <property type="molecule type" value="Genomic_DNA"/>
</dbReference>
<feature type="compositionally biased region" description="Low complexity" evidence="1">
    <location>
        <begin position="27"/>
        <end position="44"/>
    </location>
</feature>
<proteinExistence type="predicted"/>
<evidence type="ECO:0000313" key="3">
    <source>
        <dbReference type="Proteomes" id="UP001066276"/>
    </source>
</evidence>
<protein>
    <submittedName>
        <fullName evidence="2">Uncharacterized protein</fullName>
    </submittedName>
</protein>
<organism evidence="2 3">
    <name type="scientific">Pleurodeles waltl</name>
    <name type="common">Iberian ribbed newt</name>
    <dbReference type="NCBI Taxonomy" id="8319"/>
    <lineage>
        <taxon>Eukaryota</taxon>
        <taxon>Metazoa</taxon>
        <taxon>Chordata</taxon>
        <taxon>Craniata</taxon>
        <taxon>Vertebrata</taxon>
        <taxon>Euteleostomi</taxon>
        <taxon>Amphibia</taxon>
        <taxon>Batrachia</taxon>
        <taxon>Caudata</taxon>
        <taxon>Salamandroidea</taxon>
        <taxon>Salamandridae</taxon>
        <taxon>Pleurodelinae</taxon>
        <taxon>Pleurodeles</taxon>
    </lineage>
</organism>
<evidence type="ECO:0000256" key="1">
    <source>
        <dbReference type="SAM" id="MobiDB-lite"/>
    </source>
</evidence>
<feature type="compositionally biased region" description="Polar residues" evidence="1">
    <location>
        <begin position="1"/>
        <end position="13"/>
    </location>
</feature>